<evidence type="ECO:0000256" key="3">
    <source>
        <dbReference type="ARBA" id="ARBA00022692"/>
    </source>
</evidence>
<proteinExistence type="predicted"/>
<dbReference type="PANTHER" id="PTHR42948">
    <property type="entry name" value="TRANSPORTER"/>
    <property type="match status" value="1"/>
</dbReference>
<feature type="transmembrane region" description="Helical" evidence="6">
    <location>
        <begin position="326"/>
        <end position="353"/>
    </location>
</feature>
<evidence type="ECO:0000256" key="4">
    <source>
        <dbReference type="ARBA" id="ARBA00022989"/>
    </source>
</evidence>
<dbReference type="SUPFAM" id="SSF161070">
    <property type="entry name" value="SNF-like"/>
    <property type="match status" value="1"/>
</dbReference>
<accession>A0A2J0LN44</accession>
<feature type="transmembrane region" description="Helical" evidence="6">
    <location>
        <begin position="448"/>
        <end position="468"/>
    </location>
</feature>
<feature type="transmembrane region" description="Helical" evidence="6">
    <location>
        <begin position="93"/>
        <end position="112"/>
    </location>
</feature>
<feature type="transmembrane region" description="Helical" evidence="6">
    <location>
        <begin position="403"/>
        <end position="427"/>
    </location>
</feature>
<reference evidence="7 8" key="1">
    <citation type="submission" date="2017-09" db="EMBL/GenBank/DDBJ databases">
        <title>Depth-based differentiation of microbial function through sediment-hosted aquifers and enrichment of novel symbionts in the deep terrestrial subsurface.</title>
        <authorList>
            <person name="Probst A.J."/>
            <person name="Ladd B."/>
            <person name="Jarett J.K."/>
            <person name="Geller-Mcgrath D.E."/>
            <person name="Sieber C.M."/>
            <person name="Emerson J.B."/>
            <person name="Anantharaman K."/>
            <person name="Thomas B.C."/>
            <person name="Malmstrom R."/>
            <person name="Stieglmeier M."/>
            <person name="Klingl A."/>
            <person name="Woyke T."/>
            <person name="Ryan C.M."/>
            <person name="Banfield J.F."/>
        </authorList>
    </citation>
    <scope>NUCLEOTIDE SEQUENCE [LARGE SCALE GENOMIC DNA]</scope>
    <source>
        <strain evidence="7">CG12_big_fil_rev_8_21_14_0_65_43_15</strain>
    </source>
</reference>
<dbReference type="PANTHER" id="PTHR42948:SF1">
    <property type="entry name" value="TRANSPORTER"/>
    <property type="match status" value="1"/>
</dbReference>
<dbReference type="InterPro" id="IPR000175">
    <property type="entry name" value="Na/ntran_symport"/>
</dbReference>
<sequence length="517" mass="56882">MSKRRESWGSRLGIIMAVAGSAVGIGNFLRFPVQAATNGGGAFMIPYFISLLLLGIPLMWVEWSIGRFGGGFEHGTAPGVFNSLWQKNRFIKYFGVVGIFGPLVILIYYTYIESWLLGYAVFSILGKYASANTQAALQSFLQGYQGIESNQYFSNIGIAYTFFIITFLLNMFVIYRGIKGGIEKLCKIALPLLFIFGIFIAIRVLTLGAPDAANPSWSIKNGLGFLWNPDFSALKSAKVWLAASGQIFFTLSVGIGVILTYASYLKKSDDVVLSGLTAVSTNEFAEIILGGSIIIPAAFAFFGPIGAQEAAKSGAFNLSFVTMPLIFQKIGGGAIFAFMWFALLFLAGITSSVSLAQPTVCFLEDEFNINRKKAVWIFGVAAFILCQPAIFLLGHGVVNELDFWGGTFCLVLFATIEIILFAWVFGMKKAWEEIHHGADMRIPKIYKFIIKYVTPVFLLLILGFWFIQEGVPTILMKNVAAADKPFVLAARIGLLALFITLAALVKIAWKKRKRNYK</sequence>
<dbReference type="AlphaFoldDB" id="A0A2J0LN44"/>
<keyword evidence="5 6" id="KW-0472">Membrane</keyword>
<dbReference type="EMBL" id="PFGP01000007">
    <property type="protein sequence ID" value="PIW67003.1"/>
    <property type="molecule type" value="Genomic_DNA"/>
</dbReference>
<feature type="transmembrane region" description="Helical" evidence="6">
    <location>
        <begin position="152"/>
        <end position="173"/>
    </location>
</feature>
<feature type="transmembrane region" description="Helical" evidence="6">
    <location>
        <begin position="41"/>
        <end position="61"/>
    </location>
</feature>
<organism evidence="7 8">
    <name type="scientific">Candidatus Taenaricola geysiri</name>
    <dbReference type="NCBI Taxonomy" id="1974752"/>
    <lineage>
        <taxon>Bacteria</taxon>
        <taxon>Pseudomonadati</taxon>
        <taxon>Candidatus Omnitrophota</taxon>
        <taxon>Candidatus Taenaricola</taxon>
    </lineage>
</organism>
<gene>
    <name evidence="7" type="ORF">COW11_00365</name>
</gene>
<dbReference type="Proteomes" id="UP000231267">
    <property type="component" value="Unassembled WGS sequence"/>
</dbReference>
<comment type="subcellular location">
    <subcellularLocation>
        <location evidence="1">Membrane</location>
        <topology evidence="1">Multi-pass membrane protein</topology>
    </subcellularLocation>
</comment>
<dbReference type="NCBIfam" id="NF037979">
    <property type="entry name" value="Na_transp"/>
    <property type="match status" value="1"/>
</dbReference>
<evidence type="ECO:0000256" key="2">
    <source>
        <dbReference type="ARBA" id="ARBA00022448"/>
    </source>
</evidence>
<evidence type="ECO:0000313" key="7">
    <source>
        <dbReference type="EMBL" id="PIW67003.1"/>
    </source>
</evidence>
<evidence type="ECO:0000256" key="5">
    <source>
        <dbReference type="ARBA" id="ARBA00023136"/>
    </source>
</evidence>
<dbReference type="GO" id="GO:0016020">
    <property type="term" value="C:membrane"/>
    <property type="evidence" value="ECO:0007669"/>
    <property type="project" value="UniProtKB-SubCell"/>
</dbReference>
<comment type="caution">
    <text evidence="7">The sequence shown here is derived from an EMBL/GenBank/DDBJ whole genome shotgun (WGS) entry which is preliminary data.</text>
</comment>
<keyword evidence="3 6" id="KW-0812">Transmembrane</keyword>
<dbReference type="Pfam" id="PF00209">
    <property type="entry name" value="SNF"/>
    <property type="match status" value="2"/>
</dbReference>
<feature type="transmembrane region" description="Helical" evidence="6">
    <location>
        <begin position="239"/>
        <end position="264"/>
    </location>
</feature>
<feature type="transmembrane region" description="Helical" evidence="6">
    <location>
        <begin position="488"/>
        <end position="509"/>
    </location>
</feature>
<evidence type="ECO:0000313" key="8">
    <source>
        <dbReference type="Proteomes" id="UP000231267"/>
    </source>
</evidence>
<dbReference type="InterPro" id="IPR037272">
    <property type="entry name" value="SNS_sf"/>
</dbReference>
<feature type="transmembrane region" description="Helical" evidence="6">
    <location>
        <begin position="185"/>
        <end position="205"/>
    </location>
</feature>
<evidence type="ECO:0000256" key="6">
    <source>
        <dbReference type="SAM" id="Phobius"/>
    </source>
</evidence>
<protein>
    <submittedName>
        <fullName evidence="7">Sodium:calcium symporter</fullName>
    </submittedName>
</protein>
<evidence type="ECO:0000256" key="1">
    <source>
        <dbReference type="ARBA" id="ARBA00004141"/>
    </source>
</evidence>
<feature type="transmembrane region" description="Helical" evidence="6">
    <location>
        <begin position="12"/>
        <end position="29"/>
    </location>
</feature>
<keyword evidence="2" id="KW-0813">Transport</keyword>
<dbReference type="PROSITE" id="PS50267">
    <property type="entry name" value="NA_NEUROTRAN_SYMP_3"/>
    <property type="match status" value="1"/>
</dbReference>
<feature type="transmembrane region" description="Helical" evidence="6">
    <location>
        <begin position="374"/>
        <end position="397"/>
    </location>
</feature>
<keyword evidence="4 6" id="KW-1133">Transmembrane helix</keyword>
<name>A0A2J0LN44_9BACT</name>
<feature type="transmembrane region" description="Helical" evidence="6">
    <location>
        <begin position="284"/>
        <end position="306"/>
    </location>
</feature>
<dbReference type="PRINTS" id="PR00176">
    <property type="entry name" value="NANEUSMPORT"/>
</dbReference>